<keyword evidence="3 4" id="KW-0560">Oxidoreductase</keyword>
<proteinExistence type="inferred from homology"/>
<dbReference type="InterPro" id="IPR003710">
    <property type="entry name" value="ApbA"/>
</dbReference>
<evidence type="ECO:0000313" key="7">
    <source>
        <dbReference type="EMBL" id="ODM05081.1"/>
    </source>
</evidence>
<feature type="domain" description="Ketopantoate reductase C-terminal" evidence="6">
    <location>
        <begin position="181"/>
        <end position="298"/>
    </location>
</feature>
<comment type="function">
    <text evidence="4">Catalyzes the NADPH-dependent reduction of ketopantoate into pantoic acid.</text>
</comment>
<evidence type="ECO:0000256" key="3">
    <source>
        <dbReference type="ARBA" id="ARBA00023002"/>
    </source>
</evidence>
<dbReference type="PANTHER" id="PTHR21708">
    <property type="entry name" value="PROBABLE 2-DEHYDROPANTOATE 2-REDUCTASE"/>
    <property type="match status" value="1"/>
</dbReference>
<dbReference type="InterPro" id="IPR013752">
    <property type="entry name" value="KPA_reductase"/>
</dbReference>
<feature type="domain" description="Ketopantoate reductase N-terminal" evidence="5">
    <location>
        <begin position="8"/>
        <end position="149"/>
    </location>
</feature>
<evidence type="ECO:0000313" key="8">
    <source>
        <dbReference type="Proteomes" id="UP000094067"/>
    </source>
</evidence>
<accession>A0A1E3A9I3</accession>
<dbReference type="InterPro" id="IPR036291">
    <property type="entry name" value="NAD(P)-bd_dom_sf"/>
</dbReference>
<dbReference type="AlphaFoldDB" id="A0A1E3A9I3"/>
<keyword evidence="4" id="KW-0566">Pantothenate biosynthesis</keyword>
<comment type="caution">
    <text evidence="7">The sequence shown here is derived from an EMBL/GenBank/DDBJ whole genome shotgun (WGS) entry which is preliminary data.</text>
</comment>
<dbReference type="Pfam" id="PF08546">
    <property type="entry name" value="ApbA_C"/>
    <property type="match status" value="1"/>
</dbReference>
<dbReference type="RefSeq" id="WP_069151466.1">
    <property type="nucleotide sequence ID" value="NZ_BAABXS010000002.1"/>
</dbReference>
<dbReference type="GO" id="GO:0005737">
    <property type="term" value="C:cytoplasm"/>
    <property type="evidence" value="ECO:0007669"/>
    <property type="project" value="TreeGrafter"/>
</dbReference>
<dbReference type="Proteomes" id="UP000094067">
    <property type="component" value="Unassembled WGS sequence"/>
</dbReference>
<dbReference type="EC" id="1.1.1.169" evidence="4"/>
<dbReference type="Pfam" id="PF02558">
    <property type="entry name" value="ApbA"/>
    <property type="match status" value="1"/>
</dbReference>
<dbReference type="UniPathway" id="UPA00028">
    <property type="reaction ID" value="UER00004"/>
</dbReference>
<dbReference type="SUPFAM" id="SSF48179">
    <property type="entry name" value="6-phosphogluconate dehydrogenase C-terminal domain-like"/>
    <property type="match status" value="1"/>
</dbReference>
<protein>
    <recommendedName>
        <fullName evidence="4">2-dehydropantoate 2-reductase</fullName>
        <ecNumber evidence="4">1.1.1.169</ecNumber>
    </recommendedName>
    <alternativeName>
        <fullName evidence="4">Ketopantoate reductase</fullName>
    </alternativeName>
</protein>
<dbReference type="GO" id="GO:0015940">
    <property type="term" value="P:pantothenate biosynthetic process"/>
    <property type="evidence" value="ECO:0007669"/>
    <property type="project" value="UniProtKB-UniPathway"/>
</dbReference>
<evidence type="ECO:0000259" key="5">
    <source>
        <dbReference type="Pfam" id="PF02558"/>
    </source>
</evidence>
<dbReference type="InterPro" id="IPR013328">
    <property type="entry name" value="6PGD_dom2"/>
</dbReference>
<comment type="similarity">
    <text evidence="1 4">Belongs to the ketopantoate reductase family.</text>
</comment>
<dbReference type="Gene3D" id="3.40.50.720">
    <property type="entry name" value="NAD(P)-binding Rossmann-like Domain"/>
    <property type="match status" value="1"/>
</dbReference>
<dbReference type="NCBIfam" id="TIGR00745">
    <property type="entry name" value="apbA_panE"/>
    <property type="match status" value="1"/>
</dbReference>
<dbReference type="EMBL" id="MCGH01000002">
    <property type="protein sequence ID" value="ODM05081.1"/>
    <property type="molecule type" value="Genomic_DNA"/>
</dbReference>
<dbReference type="PANTHER" id="PTHR21708:SF26">
    <property type="entry name" value="2-DEHYDROPANTOATE 2-REDUCTASE"/>
    <property type="match status" value="1"/>
</dbReference>
<gene>
    <name evidence="7" type="primary">panE</name>
    <name evidence="7" type="ORF">BEI61_00964</name>
</gene>
<sequence>MKKMKSAALIGLGAMGAYFAPRLYEEYGENFRVIAGGERKKRLMEQGVSINGVNYHFPVADPEQAGEPADLVIIAVKGYGLDQAVKDIRGFVGEKTVILSVLNGVDSEQKVIDAYGEAHVLYSYMRVSIVMKDGCTNYDPALGSIHFGEKENREGHYSERVMAVKEVFDRCGITGIIDPDMIKGIWFKFMCNVGENLTCALLGIPFGAFQRSSHANAIRKQAMREVMQIAVKQGIDLSEEDMEKQEETLRGLPFLNKPSTLQDLEAGKKTEIAMFAGTVMEYGNRLGVATPVNELLYHGICVLEEKNEGLF</sequence>
<reference evidence="7 8" key="1">
    <citation type="submission" date="2016-07" db="EMBL/GenBank/DDBJ databases">
        <title>Characterization of isolates of Eisenbergiella tayi derived from blood cultures, using whole genome sequencing.</title>
        <authorList>
            <person name="Burdz T."/>
            <person name="Wiebe D."/>
            <person name="Huynh C."/>
            <person name="Bernard K."/>
        </authorList>
    </citation>
    <scope>NUCLEOTIDE SEQUENCE [LARGE SCALE GENOMIC DNA]</scope>
    <source>
        <strain evidence="7 8">NML 110608</strain>
    </source>
</reference>
<comment type="pathway">
    <text evidence="4">Cofactor biosynthesis; (R)-pantothenate biosynthesis; (R)-pantoate from 3-methyl-2-oxobutanoate: step 2/2.</text>
</comment>
<dbReference type="InterPro" id="IPR008927">
    <property type="entry name" value="6-PGluconate_DH-like_C_sf"/>
</dbReference>
<dbReference type="InterPro" id="IPR051402">
    <property type="entry name" value="KPR-Related"/>
</dbReference>
<keyword evidence="2 4" id="KW-0521">NADP</keyword>
<evidence type="ECO:0000256" key="1">
    <source>
        <dbReference type="ARBA" id="ARBA00007870"/>
    </source>
</evidence>
<dbReference type="Gene3D" id="1.10.1040.10">
    <property type="entry name" value="N-(1-d-carboxylethyl)-l-norvaline Dehydrogenase, domain 2"/>
    <property type="match status" value="1"/>
</dbReference>
<dbReference type="GO" id="GO:0008677">
    <property type="term" value="F:2-dehydropantoate 2-reductase activity"/>
    <property type="evidence" value="ECO:0007669"/>
    <property type="project" value="UniProtKB-EC"/>
</dbReference>
<evidence type="ECO:0000256" key="2">
    <source>
        <dbReference type="ARBA" id="ARBA00022857"/>
    </source>
</evidence>
<organism evidence="7 8">
    <name type="scientific">Eisenbergiella tayi</name>
    <dbReference type="NCBI Taxonomy" id="1432052"/>
    <lineage>
        <taxon>Bacteria</taxon>
        <taxon>Bacillati</taxon>
        <taxon>Bacillota</taxon>
        <taxon>Clostridia</taxon>
        <taxon>Lachnospirales</taxon>
        <taxon>Lachnospiraceae</taxon>
        <taxon>Eisenbergiella</taxon>
    </lineage>
</organism>
<comment type="catalytic activity">
    <reaction evidence="4">
        <text>(R)-pantoate + NADP(+) = 2-dehydropantoate + NADPH + H(+)</text>
        <dbReference type="Rhea" id="RHEA:16233"/>
        <dbReference type="ChEBI" id="CHEBI:11561"/>
        <dbReference type="ChEBI" id="CHEBI:15378"/>
        <dbReference type="ChEBI" id="CHEBI:15980"/>
        <dbReference type="ChEBI" id="CHEBI:57783"/>
        <dbReference type="ChEBI" id="CHEBI:58349"/>
        <dbReference type="EC" id="1.1.1.169"/>
    </reaction>
</comment>
<evidence type="ECO:0000259" key="6">
    <source>
        <dbReference type="Pfam" id="PF08546"/>
    </source>
</evidence>
<dbReference type="SUPFAM" id="SSF51735">
    <property type="entry name" value="NAD(P)-binding Rossmann-fold domains"/>
    <property type="match status" value="1"/>
</dbReference>
<name>A0A1E3A9I3_9FIRM</name>
<dbReference type="PATRIC" id="fig|1432052.4.peg.1085"/>
<dbReference type="InterPro" id="IPR013332">
    <property type="entry name" value="KPR_N"/>
</dbReference>
<evidence type="ECO:0000256" key="4">
    <source>
        <dbReference type="RuleBase" id="RU362068"/>
    </source>
</evidence>